<organism evidence="2 3">
    <name type="scientific">Hufsiella arboris</name>
    <dbReference type="NCBI Taxonomy" id="2695275"/>
    <lineage>
        <taxon>Bacteria</taxon>
        <taxon>Pseudomonadati</taxon>
        <taxon>Bacteroidota</taxon>
        <taxon>Sphingobacteriia</taxon>
        <taxon>Sphingobacteriales</taxon>
        <taxon>Sphingobacteriaceae</taxon>
        <taxon>Hufsiella</taxon>
    </lineage>
</organism>
<keyword evidence="1" id="KW-0732">Signal</keyword>
<keyword evidence="3" id="KW-1185">Reference proteome</keyword>
<evidence type="ECO:0000313" key="2">
    <source>
        <dbReference type="EMBL" id="MXV49950.1"/>
    </source>
</evidence>
<dbReference type="EMBL" id="WVHT01000001">
    <property type="protein sequence ID" value="MXV49950.1"/>
    <property type="molecule type" value="Genomic_DNA"/>
</dbReference>
<comment type="caution">
    <text evidence="2">The sequence shown here is derived from an EMBL/GenBank/DDBJ whole genome shotgun (WGS) entry which is preliminary data.</text>
</comment>
<reference evidence="2 3" key="1">
    <citation type="submission" date="2019-11" db="EMBL/GenBank/DDBJ databases">
        <title>Pedobacter sp. HMF7647 Genome sequencing and assembly.</title>
        <authorList>
            <person name="Kang H."/>
            <person name="Kim H."/>
            <person name="Joh K."/>
        </authorList>
    </citation>
    <scope>NUCLEOTIDE SEQUENCE [LARGE SCALE GENOMIC DNA]</scope>
    <source>
        <strain evidence="2 3">HMF7647</strain>
    </source>
</reference>
<name>A0A7K1Y683_9SPHI</name>
<proteinExistence type="predicted"/>
<evidence type="ECO:0000313" key="3">
    <source>
        <dbReference type="Proteomes" id="UP000466586"/>
    </source>
</evidence>
<dbReference type="AlphaFoldDB" id="A0A7K1Y683"/>
<evidence type="ECO:0000256" key="1">
    <source>
        <dbReference type="SAM" id="SignalP"/>
    </source>
</evidence>
<sequence length="198" mass="22754">MKFLLIFLCGLVSCLSSQVWAQNKLKAGKEQQFISQYLNVSENTVNEKKEILYADALYNGEVTAFAVAVKKDTLFDFAKKNKYLILTKSEKEDIQTELAKISEQRWPDGIIQHSSKLSLDSLKGIIGPQGLGWNDNYYKKYKTGFYTLSKPVFIRNETICFFYAGYHCGNLCGHGSVAVYLFNKGKWEKWLVLEEWRS</sequence>
<gene>
    <name evidence="2" type="ORF">GS399_03125</name>
</gene>
<protein>
    <submittedName>
        <fullName evidence="2">Uncharacterized protein</fullName>
    </submittedName>
</protein>
<feature type="signal peptide" evidence="1">
    <location>
        <begin position="1"/>
        <end position="21"/>
    </location>
</feature>
<feature type="chain" id="PRO_5029722111" evidence="1">
    <location>
        <begin position="22"/>
        <end position="198"/>
    </location>
</feature>
<accession>A0A7K1Y683</accession>
<dbReference type="Proteomes" id="UP000466586">
    <property type="component" value="Unassembled WGS sequence"/>
</dbReference>
<dbReference type="RefSeq" id="WP_160843111.1">
    <property type="nucleotide sequence ID" value="NZ_WVHT01000001.1"/>
</dbReference>